<evidence type="ECO:0000256" key="1">
    <source>
        <dbReference type="SAM" id="Coils"/>
    </source>
</evidence>
<proteinExistence type="predicted"/>
<gene>
    <name evidence="3" type="ORF">B0703_06455</name>
</gene>
<feature type="transmembrane region" description="Helical" evidence="2">
    <location>
        <begin position="148"/>
        <end position="168"/>
    </location>
</feature>
<feature type="coiled-coil region" evidence="1">
    <location>
        <begin position="206"/>
        <end position="247"/>
    </location>
</feature>
<name>A0AAF1A3R5_BIFAD</name>
<feature type="transmembrane region" description="Helical" evidence="2">
    <location>
        <begin position="109"/>
        <end position="127"/>
    </location>
</feature>
<feature type="transmembrane region" description="Helical" evidence="2">
    <location>
        <begin position="12"/>
        <end position="33"/>
    </location>
</feature>
<keyword evidence="2" id="KW-1133">Transmembrane helix</keyword>
<feature type="transmembrane region" description="Helical" evidence="2">
    <location>
        <begin position="180"/>
        <end position="198"/>
    </location>
</feature>
<feature type="transmembrane region" description="Helical" evidence="2">
    <location>
        <begin position="78"/>
        <end position="97"/>
    </location>
</feature>
<organism evidence="3 4">
    <name type="scientific">Bifidobacterium adolescentis</name>
    <dbReference type="NCBI Taxonomy" id="1680"/>
    <lineage>
        <taxon>Bacteria</taxon>
        <taxon>Bacillati</taxon>
        <taxon>Actinomycetota</taxon>
        <taxon>Actinomycetes</taxon>
        <taxon>Bifidobacteriales</taxon>
        <taxon>Bifidobacteriaceae</taxon>
        <taxon>Bifidobacterium</taxon>
    </lineage>
</organism>
<evidence type="ECO:0000313" key="3">
    <source>
        <dbReference type="EMBL" id="WNE84651.1"/>
    </source>
</evidence>
<dbReference type="RefSeq" id="WP_236837821.1">
    <property type="nucleotide sequence ID" value="NZ_CP133648.1"/>
</dbReference>
<protein>
    <submittedName>
        <fullName evidence="3">Uncharacterized protein</fullName>
    </submittedName>
</protein>
<feature type="transmembrane region" description="Helical" evidence="2">
    <location>
        <begin position="45"/>
        <end position="66"/>
    </location>
</feature>
<reference evidence="3" key="1">
    <citation type="journal article" date="2016" name="Sci. Rep.">
        <title>Evaluation of genetic diversity among strains of the human gut commensal Bifidobacterium adolescentis.</title>
        <authorList>
            <person name="Duranti S."/>
            <person name="Milani C."/>
            <person name="Lugli G.A."/>
            <person name="Mancabelli L."/>
            <person name="Turroni F."/>
            <person name="Ferrario C."/>
            <person name="Mangifesta M."/>
            <person name="Viappiani A."/>
            <person name="Sanchez B."/>
            <person name="Margolles A."/>
            <person name="van Sinderen D."/>
            <person name="Ventura M."/>
        </authorList>
    </citation>
    <scope>NUCLEOTIDE SEQUENCE</scope>
    <source>
        <strain evidence="3">703B</strain>
    </source>
</reference>
<dbReference type="AlphaFoldDB" id="A0AAF1A3R5"/>
<evidence type="ECO:0000313" key="4">
    <source>
        <dbReference type="Proteomes" id="UP000193179"/>
    </source>
</evidence>
<dbReference type="Proteomes" id="UP000193179">
    <property type="component" value="Chromosome"/>
</dbReference>
<reference evidence="3" key="2">
    <citation type="submission" date="2023-09" db="EMBL/GenBank/DDBJ databases">
        <title>Ecological and genomic based identification of the Bifidobacterium adolescentis prototype of the healthy human gut microbiota.</title>
        <authorList>
            <person name="Lugli G.A."/>
            <person name="Argentini C."/>
            <person name="Tarracchini C."/>
            <person name="Fontana F."/>
            <person name="Alessandri G."/>
            <person name="Mancabelli L."/>
            <person name="Milani C."/>
            <person name="Turroni F."/>
            <person name="Ventura M."/>
        </authorList>
    </citation>
    <scope>NUCLEOTIDE SEQUENCE</scope>
    <source>
        <strain evidence="3">703B</strain>
    </source>
</reference>
<dbReference type="EMBL" id="CP133648">
    <property type="protein sequence ID" value="WNE84651.1"/>
    <property type="molecule type" value="Genomic_DNA"/>
</dbReference>
<keyword evidence="2" id="KW-0472">Membrane</keyword>
<accession>A0AAF1A3R5</accession>
<keyword evidence="2" id="KW-0812">Transmembrane</keyword>
<evidence type="ECO:0000256" key="2">
    <source>
        <dbReference type="SAM" id="Phobius"/>
    </source>
</evidence>
<sequence>MPIKTSRLMRALSIALSALSCIYTFMILPMYILGVALERGNLLQVIWPLSSGWPSILTIGLCCICVRGTHAHIESLTWQFTYIFFFVFSLGIIEFHYDPKGETDAVKAIFYILAFISGIVLLMMDVNSRFNRHNLAEDRKFNLNVWKILSYPFFFLLLGSSASVIPGMRDLIQNADVGKAMIALLVISCPLEILNVFWDSIKKDDKAETEKKLDDLLSKVQNATALASSLKDSQNRIEERVQDINEKISRTADDKPGISFLKSSSVYEFKITMRRHRR</sequence>
<dbReference type="PROSITE" id="PS51257">
    <property type="entry name" value="PROKAR_LIPOPROTEIN"/>
    <property type="match status" value="1"/>
</dbReference>
<keyword evidence="1" id="KW-0175">Coiled coil</keyword>